<evidence type="ECO:0000313" key="1">
    <source>
        <dbReference type="EMBL" id="EIJ67130.1"/>
    </source>
</evidence>
<dbReference type="Gene3D" id="3.60.21.10">
    <property type="match status" value="1"/>
</dbReference>
<dbReference type="Proteomes" id="UP000003016">
    <property type="component" value="Unassembled WGS sequence"/>
</dbReference>
<dbReference type="GO" id="GO:0016787">
    <property type="term" value="F:hydrolase activity"/>
    <property type="evidence" value="ECO:0007669"/>
    <property type="project" value="UniProtKB-KW"/>
</dbReference>
<comment type="caution">
    <text evidence="1">The sequence shown here is derived from an EMBL/GenBank/DDBJ whole genome shotgun (WGS) entry which is preliminary data.</text>
</comment>
<protein>
    <submittedName>
        <fullName evidence="1">Bifunctional UDP-sugar hydrolase/5'-nucleotidase periplasmic</fullName>
    </submittedName>
</protein>
<keyword evidence="1" id="KW-0378">Hydrolase</keyword>
<dbReference type="InterPro" id="IPR029052">
    <property type="entry name" value="Metallo-depent_PP-like"/>
</dbReference>
<evidence type="ECO:0000313" key="2">
    <source>
        <dbReference type="Proteomes" id="UP000003016"/>
    </source>
</evidence>
<organism evidence="1 2">
    <name type="scientific">Haemophilus parahaemolyticus HK385</name>
    <dbReference type="NCBI Taxonomy" id="1095744"/>
    <lineage>
        <taxon>Bacteria</taxon>
        <taxon>Pseudomonadati</taxon>
        <taxon>Pseudomonadota</taxon>
        <taxon>Gammaproteobacteria</taxon>
        <taxon>Pasteurellales</taxon>
        <taxon>Pasteurellaceae</taxon>
        <taxon>Haemophilus</taxon>
    </lineage>
</organism>
<keyword evidence="2" id="KW-1185">Reference proteome</keyword>
<name>A0ABP2P0H3_HAEPH</name>
<gene>
    <name evidence="1" type="ORF">HMPREF1050_0621</name>
</gene>
<dbReference type="EMBL" id="AJSW01000061">
    <property type="protein sequence ID" value="EIJ67130.1"/>
    <property type="molecule type" value="Genomic_DNA"/>
</dbReference>
<reference evidence="1 2" key="1">
    <citation type="submission" date="2012-02" db="EMBL/GenBank/DDBJ databases">
        <authorList>
            <person name="Harkins D.M."/>
            <person name="Madupu R."/>
            <person name="Durkin A.S."/>
            <person name="Torralba M."/>
            <person name="Methe B."/>
            <person name="Sutton G.G."/>
            <person name="Nelson K.E."/>
        </authorList>
    </citation>
    <scope>NUCLEOTIDE SEQUENCE [LARGE SCALE GENOMIC DNA]</scope>
    <source>
        <strain evidence="1 2">HK385</strain>
    </source>
</reference>
<proteinExistence type="predicted"/>
<sequence length="93" mass="11053">MGLNPFVLILYSHTYDTVFFDKKGRFIEKFKPTIACKPDYQNSSWIMQAGEWGEYLERTDFEFENGKATLMDYKLIPINLKKTIKKEEVIFKN</sequence>
<dbReference type="SUPFAM" id="SSF56300">
    <property type="entry name" value="Metallo-dependent phosphatases"/>
    <property type="match status" value="1"/>
</dbReference>
<accession>A0ABP2P0H3</accession>